<dbReference type="EMBL" id="JAVDQK010000005">
    <property type="protein sequence ID" value="MDR6218661.1"/>
    <property type="molecule type" value="Genomic_DNA"/>
</dbReference>
<sequence length="220" mass="23453">MSQLRPARPAPPTRRTLSAALAAQGLTALQAASWLSRWSDRPRQIVLQERLAGRSAQAAGAALGLSGVQATRITEEFLTLAGAAQRGDPNALRAFTPPASPSSVPVDLDALDALLRQWRTLERTRLSYQNAAQCSVTLRGQTYGVQVRRADGQATLLGVVLTAADERGWTVEMHVDGTVTATVTAGSRVTQVTAATRLEAALDAYLRAVRDDGRAQITAR</sequence>
<evidence type="ECO:0000313" key="1">
    <source>
        <dbReference type="EMBL" id="MDR6218661.1"/>
    </source>
</evidence>
<organism evidence="1 2">
    <name type="scientific">Deinococcus soli</name>
    <name type="common">ex Cha et al. 2016</name>
    <dbReference type="NCBI Taxonomy" id="1309411"/>
    <lineage>
        <taxon>Bacteria</taxon>
        <taxon>Thermotogati</taxon>
        <taxon>Deinococcota</taxon>
        <taxon>Deinococci</taxon>
        <taxon>Deinococcales</taxon>
        <taxon>Deinococcaceae</taxon>
        <taxon>Deinococcus</taxon>
    </lineage>
</organism>
<name>A0AAE4BNF8_9DEIO</name>
<protein>
    <submittedName>
        <fullName evidence="1">Uncharacterized protein</fullName>
    </submittedName>
</protein>
<comment type="caution">
    <text evidence="1">The sequence shown here is derived from an EMBL/GenBank/DDBJ whole genome shotgun (WGS) entry which is preliminary data.</text>
</comment>
<dbReference type="Proteomes" id="UP001185331">
    <property type="component" value="Unassembled WGS sequence"/>
</dbReference>
<gene>
    <name evidence="1" type="ORF">J2Y00_002258</name>
</gene>
<evidence type="ECO:0000313" key="2">
    <source>
        <dbReference type="Proteomes" id="UP001185331"/>
    </source>
</evidence>
<dbReference type="AlphaFoldDB" id="A0AAE4BNF8"/>
<dbReference type="RefSeq" id="WP_309853142.1">
    <property type="nucleotide sequence ID" value="NZ_JAVDQJ010000004.1"/>
</dbReference>
<proteinExistence type="predicted"/>
<reference evidence="1" key="1">
    <citation type="submission" date="2023-07" db="EMBL/GenBank/DDBJ databases">
        <title>Sorghum-associated microbial communities from plants grown in Nebraska, USA.</title>
        <authorList>
            <person name="Schachtman D."/>
        </authorList>
    </citation>
    <scope>NUCLEOTIDE SEQUENCE</scope>
    <source>
        <strain evidence="1">BE330</strain>
    </source>
</reference>
<accession>A0AAE4BNF8</accession>